<dbReference type="PATRIC" id="fig|1125717.3.peg.392"/>
<dbReference type="Pfam" id="PF04480">
    <property type="entry name" value="DUF559"/>
    <property type="match status" value="1"/>
</dbReference>
<name>J0NLA0_9ACTO</name>
<dbReference type="InterPro" id="IPR011335">
    <property type="entry name" value="Restrct_endonuc-II-like"/>
</dbReference>
<keyword evidence="3" id="KW-1185">Reference proteome</keyword>
<accession>J0NLA0</accession>
<dbReference type="AlphaFoldDB" id="J0NLA0"/>
<dbReference type="EMBL" id="AKFS01000062">
    <property type="protein sequence ID" value="EJF47939.1"/>
    <property type="molecule type" value="Genomic_DNA"/>
</dbReference>
<protein>
    <submittedName>
        <fullName evidence="2">PF04480 domain protein</fullName>
    </submittedName>
</protein>
<evidence type="ECO:0000259" key="1">
    <source>
        <dbReference type="Pfam" id="PF04480"/>
    </source>
</evidence>
<evidence type="ECO:0000313" key="2">
    <source>
        <dbReference type="EMBL" id="EJF47939.1"/>
    </source>
</evidence>
<gene>
    <name evidence="2" type="ORF">HMPREF1317_1796</name>
</gene>
<dbReference type="RefSeq" id="WP_005868241.1">
    <property type="nucleotide sequence ID" value="NZ_AKFS01000062.1"/>
</dbReference>
<dbReference type="SUPFAM" id="SSF52980">
    <property type="entry name" value="Restriction endonuclease-like"/>
    <property type="match status" value="1"/>
</dbReference>
<comment type="caution">
    <text evidence="2">The sequence shown here is derived from an EMBL/GenBank/DDBJ whole genome shotgun (WGS) entry which is preliminary data.</text>
</comment>
<dbReference type="Gene3D" id="3.40.960.10">
    <property type="entry name" value="VSR Endonuclease"/>
    <property type="match status" value="1"/>
</dbReference>
<organism evidence="2 3">
    <name type="scientific">Schaalia georgiae F0490</name>
    <dbReference type="NCBI Taxonomy" id="1125717"/>
    <lineage>
        <taxon>Bacteria</taxon>
        <taxon>Bacillati</taxon>
        <taxon>Actinomycetota</taxon>
        <taxon>Actinomycetes</taxon>
        <taxon>Actinomycetales</taxon>
        <taxon>Actinomycetaceae</taxon>
        <taxon>Schaalia</taxon>
    </lineage>
</organism>
<feature type="domain" description="DUF559" evidence="1">
    <location>
        <begin position="203"/>
        <end position="255"/>
    </location>
</feature>
<sequence length="271" mass="30603">MKWQPLVVQGLSLSELPEGVARYRTCVYLSDRMTLDEARAFLYNGRITCLSAAKLYGLPIVDQASVQHTHIALPRNRGLHYSLSRMMDDVVVHRETARITENPANPWVVDFRQAVIRCLACADIEQAVAIVDAVRFRRLCPVEDLQVPDDVPGARRIREALRRSRGGVRSVLETMARLQLEDAGIESRAAVEIPGVGEVDLLVHDRLVVELDGWEFHSGKAHWLHDLERDRRLVERGFLVLRFDYDAVVSRSEVVPAVRAALSQAVARGRR</sequence>
<dbReference type="InterPro" id="IPR007569">
    <property type="entry name" value="DUF559"/>
</dbReference>
<dbReference type="Proteomes" id="UP000004578">
    <property type="component" value="Unassembled WGS sequence"/>
</dbReference>
<proteinExistence type="predicted"/>
<evidence type="ECO:0000313" key="3">
    <source>
        <dbReference type="Proteomes" id="UP000004578"/>
    </source>
</evidence>
<reference evidence="2 3" key="1">
    <citation type="submission" date="2012-05" db="EMBL/GenBank/DDBJ databases">
        <authorList>
            <person name="Harkins D.M."/>
            <person name="Madupu R."/>
            <person name="Durkin A.S."/>
            <person name="Torralba M."/>
            <person name="Methe B."/>
            <person name="Sutton G.G."/>
            <person name="Nelson K.E."/>
        </authorList>
    </citation>
    <scope>NUCLEOTIDE SEQUENCE [LARGE SCALE GENOMIC DNA]</scope>
    <source>
        <strain evidence="2 3">F0490</strain>
    </source>
</reference>